<dbReference type="SMART" id="SM00382">
    <property type="entry name" value="AAA"/>
    <property type="match status" value="2"/>
</dbReference>
<evidence type="ECO:0000256" key="4">
    <source>
        <dbReference type="ARBA" id="ARBA00022737"/>
    </source>
</evidence>
<feature type="domain" description="ABC transporter" evidence="9">
    <location>
        <begin position="8"/>
        <end position="244"/>
    </location>
</feature>
<dbReference type="EMBL" id="CAFBOZ010000197">
    <property type="protein sequence ID" value="CAB5013193.1"/>
    <property type="molecule type" value="Genomic_DNA"/>
</dbReference>
<keyword evidence="3" id="KW-1003">Cell membrane</keyword>
<dbReference type="PANTHER" id="PTHR43790">
    <property type="entry name" value="CARBOHYDRATE TRANSPORT ATP-BINDING PROTEIN MG119-RELATED"/>
    <property type="match status" value="1"/>
</dbReference>
<evidence type="ECO:0000256" key="6">
    <source>
        <dbReference type="ARBA" id="ARBA00022840"/>
    </source>
</evidence>
<keyword evidence="7" id="KW-1278">Translocase</keyword>
<keyword evidence="2" id="KW-0813">Transport</keyword>
<evidence type="ECO:0000256" key="3">
    <source>
        <dbReference type="ARBA" id="ARBA00022475"/>
    </source>
</evidence>
<evidence type="ECO:0000256" key="5">
    <source>
        <dbReference type="ARBA" id="ARBA00022741"/>
    </source>
</evidence>
<dbReference type="InterPro" id="IPR050107">
    <property type="entry name" value="ABC_carbohydrate_import_ATPase"/>
</dbReference>
<evidence type="ECO:0000313" key="10">
    <source>
        <dbReference type="EMBL" id="CAB4928056.1"/>
    </source>
</evidence>
<dbReference type="GO" id="GO:0016887">
    <property type="term" value="F:ATP hydrolysis activity"/>
    <property type="evidence" value="ECO:0007669"/>
    <property type="project" value="InterPro"/>
</dbReference>
<dbReference type="AlphaFoldDB" id="A0A6J7IC11"/>
<sequence length="516" mass="56272">MTEAKSLIDMRDITVSFGVVKALRDVNFELRPGEVHALLGQNGAGKSTLIKVLSGVYQRDSGDVLIHGEQTHFKSAQDSRESGIAMVYQDLSLVPTMSVASNLFLGREPHGPMNLVRNGDLVSRAQAYLDEQGFPVKAKASVDSLPFAYRQLTEIAKALMGEIKILVLDEPTSALSAGEEEILFDAVKEVTKRGVGVVYVTHRLHEVFRISDRVTVLRDGLNAGTFETADITMEKLVQAIVGPGHEKLTQTTLSLEEGRRRSALQDPSSEQEQLPPVIELRDVHNDRLHGVKLAVRPGEIFGLAGMVGSGRTEILETMFGLRRATEGELLYQGEVVVWRSPARAIRSGVALIPEDRHLQGLVLSHTIAANVALPQLQGLTKLGMFASGESNRRAKASVTELNVKTPGIVTKLENLSGGNQQKVVFGKWLTPEPKLLLLDEPTVGVDVGARDEIYGIIRRFAQKGCAIVIVSSDLVELEMLCDNIAVVHDGRIMTTVHSSEIQGEEGLHQLVQESAR</sequence>
<dbReference type="Gene3D" id="3.40.50.300">
    <property type="entry name" value="P-loop containing nucleotide triphosphate hydrolases"/>
    <property type="match status" value="2"/>
</dbReference>
<dbReference type="SUPFAM" id="SSF52540">
    <property type="entry name" value="P-loop containing nucleoside triphosphate hydrolases"/>
    <property type="match status" value="2"/>
</dbReference>
<keyword evidence="5" id="KW-0547">Nucleotide-binding</keyword>
<name>A0A6J7IC11_9ZZZZ</name>
<comment type="subcellular location">
    <subcellularLocation>
        <location evidence="1">Cell membrane</location>
        <topology evidence="1">Peripheral membrane protein</topology>
    </subcellularLocation>
</comment>
<dbReference type="CDD" id="cd03215">
    <property type="entry name" value="ABC_Carb_Monos_II"/>
    <property type="match status" value="1"/>
</dbReference>
<gene>
    <name evidence="10" type="ORF">UFOPK3773_00076</name>
    <name evidence="11" type="ORF">UFOPK3992_01327</name>
</gene>
<feature type="domain" description="ABC transporter" evidence="9">
    <location>
        <begin position="272"/>
        <end position="514"/>
    </location>
</feature>
<evidence type="ECO:0000259" key="9">
    <source>
        <dbReference type="PROSITE" id="PS50893"/>
    </source>
</evidence>
<dbReference type="PROSITE" id="PS50893">
    <property type="entry name" value="ABC_TRANSPORTER_2"/>
    <property type="match status" value="2"/>
</dbReference>
<dbReference type="GO" id="GO:0005524">
    <property type="term" value="F:ATP binding"/>
    <property type="evidence" value="ECO:0007669"/>
    <property type="project" value="UniProtKB-KW"/>
</dbReference>
<organism evidence="10">
    <name type="scientific">freshwater metagenome</name>
    <dbReference type="NCBI Taxonomy" id="449393"/>
    <lineage>
        <taxon>unclassified sequences</taxon>
        <taxon>metagenomes</taxon>
        <taxon>ecological metagenomes</taxon>
    </lineage>
</organism>
<dbReference type="CDD" id="cd03216">
    <property type="entry name" value="ABC_Carb_Monos_I"/>
    <property type="match status" value="1"/>
</dbReference>
<dbReference type="InterPro" id="IPR017871">
    <property type="entry name" value="ABC_transporter-like_CS"/>
</dbReference>
<dbReference type="InterPro" id="IPR027417">
    <property type="entry name" value="P-loop_NTPase"/>
</dbReference>
<dbReference type="InterPro" id="IPR003593">
    <property type="entry name" value="AAA+_ATPase"/>
</dbReference>
<dbReference type="PROSITE" id="PS00211">
    <property type="entry name" value="ABC_TRANSPORTER_1"/>
    <property type="match status" value="1"/>
</dbReference>
<reference evidence="10" key="1">
    <citation type="submission" date="2020-05" db="EMBL/GenBank/DDBJ databases">
        <authorList>
            <person name="Chiriac C."/>
            <person name="Salcher M."/>
            <person name="Ghai R."/>
            <person name="Kavagutti S V."/>
        </authorList>
    </citation>
    <scope>NUCLEOTIDE SEQUENCE</scope>
</reference>
<keyword evidence="8" id="KW-0472">Membrane</keyword>
<accession>A0A6J7IC11</accession>
<dbReference type="EMBL" id="CAFBNF010000003">
    <property type="protein sequence ID" value="CAB4928056.1"/>
    <property type="molecule type" value="Genomic_DNA"/>
</dbReference>
<evidence type="ECO:0000256" key="1">
    <source>
        <dbReference type="ARBA" id="ARBA00004202"/>
    </source>
</evidence>
<dbReference type="Pfam" id="PF00005">
    <property type="entry name" value="ABC_tran"/>
    <property type="match status" value="2"/>
</dbReference>
<protein>
    <submittedName>
        <fullName evidence="10">Unannotated protein</fullName>
    </submittedName>
</protein>
<dbReference type="PANTHER" id="PTHR43790:SF9">
    <property type="entry name" value="GALACTOFURANOSE TRANSPORTER ATP-BINDING PROTEIN YTFR"/>
    <property type="match status" value="1"/>
</dbReference>
<keyword evidence="6" id="KW-0067">ATP-binding</keyword>
<evidence type="ECO:0000313" key="11">
    <source>
        <dbReference type="EMBL" id="CAB5013193.1"/>
    </source>
</evidence>
<keyword evidence="4" id="KW-0677">Repeat</keyword>
<dbReference type="InterPro" id="IPR003439">
    <property type="entry name" value="ABC_transporter-like_ATP-bd"/>
</dbReference>
<evidence type="ECO:0000256" key="7">
    <source>
        <dbReference type="ARBA" id="ARBA00022967"/>
    </source>
</evidence>
<dbReference type="GO" id="GO:0005886">
    <property type="term" value="C:plasma membrane"/>
    <property type="evidence" value="ECO:0007669"/>
    <property type="project" value="UniProtKB-SubCell"/>
</dbReference>
<proteinExistence type="predicted"/>
<dbReference type="FunFam" id="3.40.50.300:FF:000127">
    <property type="entry name" value="Ribose import ATP-binding protein RbsA"/>
    <property type="match status" value="1"/>
</dbReference>
<evidence type="ECO:0000256" key="8">
    <source>
        <dbReference type="ARBA" id="ARBA00023136"/>
    </source>
</evidence>
<evidence type="ECO:0000256" key="2">
    <source>
        <dbReference type="ARBA" id="ARBA00022448"/>
    </source>
</evidence>